<organism evidence="1 2">
    <name type="scientific">Mesorhizobium tianshanense</name>
    <dbReference type="NCBI Taxonomy" id="39844"/>
    <lineage>
        <taxon>Bacteria</taxon>
        <taxon>Pseudomonadati</taxon>
        <taxon>Pseudomonadota</taxon>
        <taxon>Alphaproteobacteria</taxon>
        <taxon>Hyphomicrobiales</taxon>
        <taxon>Phyllobacteriaceae</taxon>
        <taxon>Mesorhizobium</taxon>
    </lineage>
</organism>
<proteinExistence type="predicted"/>
<protein>
    <submittedName>
        <fullName evidence="1">Uncharacterized protein</fullName>
    </submittedName>
</protein>
<dbReference type="AlphaFoldDB" id="A0A562NFL9"/>
<accession>A0A562NFL9</accession>
<comment type="caution">
    <text evidence="1">The sequence shown here is derived from an EMBL/GenBank/DDBJ whole genome shotgun (WGS) entry which is preliminary data.</text>
</comment>
<gene>
    <name evidence="1" type="ORF">IQ26_04753</name>
</gene>
<dbReference type="EMBL" id="VLKT01000032">
    <property type="protein sequence ID" value="TWI30926.1"/>
    <property type="molecule type" value="Genomic_DNA"/>
</dbReference>
<name>A0A562NFL9_9HYPH</name>
<evidence type="ECO:0000313" key="1">
    <source>
        <dbReference type="EMBL" id="TWI30926.1"/>
    </source>
</evidence>
<evidence type="ECO:0000313" key="2">
    <source>
        <dbReference type="Proteomes" id="UP000317122"/>
    </source>
</evidence>
<keyword evidence="2" id="KW-1185">Reference proteome</keyword>
<reference evidence="1 2" key="1">
    <citation type="journal article" date="2015" name="Stand. Genomic Sci.">
        <title>Genomic Encyclopedia of Bacterial and Archaeal Type Strains, Phase III: the genomes of soil and plant-associated and newly described type strains.</title>
        <authorList>
            <person name="Whitman W.B."/>
            <person name="Woyke T."/>
            <person name="Klenk H.P."/>
            <person name="Zhou Y."/>
            <person name="Lilburn T.G."/>
            <person name="Beck B.J."/>
            <person name="De Vos P."/>
            <person name="Vandamme P."/>
            <person name="Eisen J.A."/>
            <person name="Garrity G."/>
            <person name="Hugenholtz P."/>
            <person name="Kyrpides N.C."/>
        </authorList>
    </citation>
    <scope>NUCLEOTIDE SEQUENCE [LARGE SCALE GENOMIC DNA]</scope>
    <source>
        <strain evidence="1 2">CGMCC 1.2546</strain>
    </source>
</reference>
<dbReference type="Proteomes" id="UP000317122">
    <property type="component" value="Unassembled WGS sequence"/>
</dbReference>
<sequence>MERPSFLKASHLSAFYSSLWTGLNEANTTAAVALPTHAGGCSSVRRSVKASWWERDPLR</sequence>